<dbReference type="InterPro" id="IPR021589">
    <property type="entry name" value="Cut12"/>
</dbReference>
<feature type="region of interest" description="Disordered" evidence="1">
    <location>
        <begin position="359"/>
        <end position="380"/>
    </location>
</feature>
<dbReference type="STRING" id="546991.N1JA39"/>
<feature type="compositionally biased region" description="Basic and acidic residues" evidence="1">
    <location>
        <begin position="361"/>
        <end position="377"/>
    </location>
</feature>
<proteinExistence type="predicted"/>
<feature type="region of interest" description="Disordered" evidence="1">
    <location>
        <begin position="125"/>
        <end position="169"/>
    </location>
</feature>
<feature type="compositionally biased region" description="Polar residues" evidence="1">
    <location>
        <begin position="151"/>
        <end position="164"/>
    </location>
</feature>
<dbReference type="EMBL" id="CAUH01003679">
    <property type="protein sequence ID" value="CCU77430.1"/>
    <property type="molecule type" value="Genomic_DNA"/>
</dbReference>
<dbReference type="AlphaFoldDB" id="N1JA39"/>
<dbReference type="Pfam" id="PF11500">
    <property type="entry name" value="Cut12"/>
    <property type="match status" value="1"/>
</dbReference>
<feature type="compositionally biased region" description="Polar residues" evidence="1">
    <location>
        <begin position="190"/>
        <end position="200"/>
    </location>
</feature>
<feature type="region of interest" description="Disordered" evidence="1">
    <location>
        <begin position="431"/>
        <end position="460"/>
    </location>
</feature>
<comment type="caution">
    <text evidence="3">The sequence shown here is derived from an EMBL/GenBank/DDBJ whole genome shotgun (WGS) entry which is preliminary data.</text>
</comment>
<dbReference type="InParanoid" id="N1JA39"/>
<evidence type="ECO:0000256" key="1">
    <source>
        <dbReference type="SAM" id="MobiDB-lite"/>
    </source>
</evidence>
<protein>
    <recommendedName>
        <fullName evidence="2">Spindle pole body-associated protein cut12 domain-containing protein</fullName>
    </recommendedName>
</protein>
<gene>
    <name evidence="3" type="ORF">BGHDH14_bgh05506</name>
</gene>
<sequence length="682" mass="77836">MLAWWLGGRRPKNERYLGKDDFFWFLLLTLLDEPHGDAPETPAPVFAARAFKSALFGSPGSPANLDTNIDCKPTSFHDSPCINNLPARNNPESKLPGILVTPGVSNPKRKTVTFGSDVRVNEIDVRKHNSKTSNRNQSLGELPIVPLPPKFNSNQSELNKSSATDLDDAPDQKFRQEAEELTHVEPIPLSSLSPEETNNPFFGPRLKDDKKQDKILTRRSTQHNSPEHDLEGDMTIDLNNPHSQSGKYWKLEFETYHQEAKSEMRKLLAYKELAKSYAKKKDIQSVNLAEKLREEQKKVLIMEEKISRLSAMIATADREQDSNESPELIEELTRQAASAIQYKKQVEEFRKLVENIDSSSDEAKEHQSNHTKPENHNNNEPTVLITKMSREIKNLKKQLEKMTLLQNENKILHGKILEKDEKIARLKLQNASVKREASNLSPRLTDESKSRSNDLSSCQKHEDLHQCEFETLKRNTTNVANFAKVNSGDSQSRHGEAHAQVQSLNVKKTELGSHSHHETQNNLTHRYDFHSSAGNENCINIDRSPIKTHGRMQHTPLSNKSNLVNVLSCSPGSRFCSSAINLPYMESHAAKFKQEDLIVDEESKFESNRVEAIRIRIMQGHSIVEQELLAPKAQGWNYLQIDLRQHPKDWPPKKCRLLAEIKKAKAIWLTPMYWCEPRKHQL</sequence>
<dbReference type="eggNOG" id="ENOG502S2W9">
    <property type="taxonomic scope" value="Eukaryota"/>
</dbReference>
<reference evidence="3 4" key="1">
    <citation type="journal article" date="2010" name="Science">
        <title>Genome expansion and gene loss in powdery mildew fungi reveal tradeoffs in extreme parasitism.</title>
        <authorList>
            <person name="Spanu P.D."/>
            <person name="Abbott J.C."/>
            <person name="Amselem J."/>
            <person name="Burgis T.A."/>
            <person name="Soanes D.M."/>
            <person name="Stueber K."/>
            <person name="Ver Loren van Themaat E."/>
            <person name="Brown J.K.M."/>
            <person name="Butcher S.A."/>
            <person name="Gurr S.J."/>
            <person name="Lebrun M.-H."/>
            <person name="Ridout C.J."/>
            <person name="Schulze-Lefert P."/>
            <person name="Talbot N.J."/>
            <person name="Ahmadinejad N."/>
            <person name="Ametz C."/>
            <person name="Barton G.R."/>
            <person name="Benjdia M."/>
            <person name="Bidzinski P."/>
            <person name="Bindschedler L.V."/>
            <person name="Both M."/>
            <person name="Brewer M.T."/>
            <person name="Cadle-Davidson L."/>
            <person name="Cadle-Davidson M.M."/>
            <person name="Collemare J."/>
            <person name="Cramer R."/>
            <person name="Frenkel O."/>
            <person name="Godfrey D."/>
            <person name="Harriman J."/>
            <person name="Hoede C."/>
            <person name="King B.C."/>
            <person name="Klages S."/>
            <person name="Kleemann J."/>
            <person name="Knoll D."/>
            <person name="Koti P.S."/>
            <person name="Kreplak J."/>
            <person name="Lopez-Ruiz F.J."/>
            <person name="Lu X."/>
            <person name="Maekawa T."/>
            <person name="Mahanil S."/>
            <person name="Micali C."/>
            <person name="Milgroom M.G."/>
            <person name="Montana G."/>
            <person name="Noir S."/>
            <person name="O'Connell R.J."/>
            <person name="Oberhaensli S."/>
            <person name="Parlange F."/>
            <person name="Pedersen C."/>
            <person name="Quesneville H."/>
            <person name="Reinhardt R."/>
            <person name="Rott M."/>
            <person name="Sacristan S."/>
            <person name="Schmidt S.M."/>
            <person name="Schoen M."/>
            <person name="Skamnioti P."/>
            <person name="Sommer H."/>
            <person name="Stephens A."/>
            <person name="Takahara H."/>
            <person name="Thordal-Christensen H."/>
            <person name="Vigouroux M."/>
            <person name="Wessling R."/>
            <person name="Wicker T."/>
            <person name="Panstruga R."/>
        </authorList>
    </citation>
    <scope>NUCLEOTIDE SEQUENCE [LARGE SCALE GENOMIC DNA]</scope>
    <source>
        <strain evidence="3">DH14</strain>
    </source>
</reference>
<accession>N1JA39</accession>
<evidence type="ECO:0000259" key="2">
    <source>
        <dbReference type="Pfam" id="PF11500"/>
    </source>
</evidence>
<name>N1JA39_BLUG1</name>
<evidence type="ECO:0000313" key="3">
    <source>
        <dbReference type="EMBL" id="CCU77430.1"/>
    </source>
</evidence>
<dbReference type="HOGENOM" id="CLU_403312_0_0_1"/>
<dbReference type="OrthoDB" id="5383703at2759"/>
<dbReference type="Proteomes" id="UP000015441">
    <property type="component" value="Unassembled WGS sequence"/>
</dbReference>
<feature type="compositionally biased region" description="Basic and acidic residues" evidence="1">
    <location>
        <begin position="205"/>
        <end position="216"/>
    </location>
</feature>
<feature type="domain" description="Spindle pole body-associated protein cut12" evidence="2">
    <location>
        <begin position="211"/>
        <end position="323"/>
    </location>
</feature>
<organism evidence="3 4">
    <name type="scientific">Blumeria graminis f. sp. hordei (strain DH14)</name>
    <name type="common">Barley powdery mildew</name>
    <name type="synonym">Oidium monilioides f. sp. hordei</name>
    <dbReference type="NCBI Taxonomy" id="546991"/>
    <lineage>
        <taxon>Eukaryota</taxon>
        <taxon>Fungi</taxon>
        <taxon>Dikarya</taxon>
        <taxon>Ascomycota</taxon>
        <taxon>Pezizomycotina</taxon>
        <taxon>Leotiomycetes</taxon>
        <taxon>Erysiphales</taxon>
        <taxon>Erysiphaceae</taxon>
        <taxon>Blumeria</taxon>
        <taxon>Blumeria hordei</taxon>
    </lineage>
</organism>
<evidence type="ECO:0000313" key="4">
    <source>
        <dbReference type="Proteomes" id="UP000015441"/>
    </source>
</evidence>
<feature type="region of interest" description="Disordered" evidence="1">
    <location>
        <begin position="183"/>
        <end position="239"/>
    </location>
</feature>
<keyword evidence="4" id="KW-1185">Reference proteome</keyword>